<evidence type="ECO:0000313" key="8">
    <source>
        <dbReference type="Proteomes" id="UP000199585"/>
    </source>
</evidence>
<dbReference type="EC" id="2.3.1.184" evidence="6"/>
<dbReference type="InterPro" id="IPR001690">
    <property type="entry name" value="Autoind_synthase"/>
</dbReference>
<keyword evidence="1 5" id="KW-0673">Quorum sensing</keyword>
<protein>
    <recommendedName>
        <fullName evidence="6">Acyl-homoserine-lactone synthase</fullName>
        <ecNumber evidence="6">2.3.1.184</ecNumber>
    </recommendedName>
    <alternativeName>
        <fullName evidence="6">Autoinducer synthesis protein</fullName>
    </alternativeName>
</protein>
<dbReference type="GO" id="GO:0009372">
    <property type="term" value="P:quorum sensing"/>
    <property type="evidence" value="ECO:0007669"/>
    <property type="project" value="UniProtKB-UniRule"/>
</dbReference>
<dbReference type="InterPro" id="IPR016181">
    <property type="entry name" value="Acyl_CoA_acyltransferase"/>
</dbReference>
<accession>A0A1H8DGJ9</accession>
<proteinExistence type="inferred from homology"/>
<dbReference type="RefSeq" id="WP_089901548.1">
    <property type="nucleotide sequence ID" value="NZ_FOCI01000008.1"/>
</dbReference>
<reference evidence="7 8" key="1">
    <citation type="submission" date="2016-10" db="EMBL/GenBank/DDBJ databases">
        <authorList>
            <person name="de Groot N.N."/>
        </authorList>
    </citation>
    <scope>NUCLEOTIDE SEQUENCE [LARGE SCALE GENOMIC DNA]</scope>
    <source>
        <strain evidence="7 8">DSM 16213</strain>
    </source>
</reference>
<dbReference type="EMBL" id="FOCI01000008">
    <property type="protein sequence ID" value="SEN05597.1"/>
    <property type="molecule type" value="Genomic_DNA"/>
</dbReference>
<dbReference type="GO" id="GO:0061579">
    <property type="term" value="F:N-acyl homoserine lactone synthase activity"/>
    <property type="evidence" value="ECO:0007669"/>
    <property type="project" value="UniProtKB-UniRule"/>
</dbReference>
<keyword evidence="2 6" id="KW-0808">Transferase</keyword>
<sequence length="220" mass="23989">MIRYLTTTALAAHPGLQAGMHRDRTAQFRDRLGWDVQVDAQGWERDQYDACDPLYVVWEPQPGVHGGSMRLLPMSGRTMVNEQFAALLPAPITDPAIWECTRFCLSPHAGPRVAGLLMLAGGEVMRAHALTHLLGVFDARMIRVYQAIGAVPEVLGRTGPGRDAIGVGLWPYRPDDRLRVLRRAGVSSEVSEAWFARAFGPDVTPRPLAAATAITPSIAA</sequence>
<evidence type="ECO:0000256" key="4">
    <source>
        <dbReference type="ARBA" id="ARBA00022929"/>
    </source>
</evidence>
<dbReference type="Pfam" id="PF00765">
    <property type="entry name" value="Autoind_synth"/>
    <property type="match status" value="1"/>
</dbReference>
<dbReference type="PANTHER" id="PTHR39322:SF1">
    <property type="entry name" value="ISOVALERYL-HOMOSERINE LACTONE SYNTHASE"/>
    <property type="match status" value="1"/>
</dbReference>
<organism evidence="7 8">
    <name type="scientific">Loktanella fryxellensis</name>
    <dbReference type="NCBI Taxonomy" id="245187"/>
    <lineage>
        <taxon>Bacteria</taxon>
        <taxon>Pseudomonadati</taxon>
        <taxon>Pseudomonadota</taxon>
        <taxon>Alphaproteobacteria</taxon>
        <taxon>Rhodobacterales</taxon>
        <taxon>Roseobacteraceae</taxon>
        <taxon>Loktanella</taxon>
    </lineage>
</organism>
<dbReference type="PROSITE" id="PS51187">
    <property type="entry name" value="AUTOINDUCER_SYNTH_2"/>
    <property type="match status" value="1"/>
</dbReference>
<evidence type="ECO:0000256" key="2">
    <source>
        <dbReference type="ARBA" id="ARBA00022679"/>
    </source>
</evidence>
<dbReference type="GO" id="GO:0007165">
    <property type="term" value="P:signal transduction"/>
    <property type="evidence" value="ECO:0007669"/>
    <property type="project" value="TreeGrafter"/>
</dbReference>
<keyword evidence="4 5" id="KW-0071">Autoinducer synthesis</keyword>
<evidence type="ECO:0000256" key="5">
    <source>
        <dbReference type="PROSITE-ProRule" id="PRU00533"/>
    </source>
</evidence>
<comment type="catalytic activity">
    <reaction evidence="6">
        <text>a fatty acyl-[ACP] + S-adenosyl-L-methionine = an N-acyl-L-homoserine lactone + S-methyl-5'-thioadenosine + holo-[ACP] + H(+)</text>
        <dbReference type="Rhea" id="RHEA:10096"/>
        <dbReference type="Rhea" id="RHEA-COMP:9685"/>
        <dbReference type="Rhea" id="RHEA-COMP:14125"/>
        <dbReference type="ChEBI" id="CHEBI:15378"/>
        <dbReference type="ChEBI" id="CHEBI:17509"/>
        <dbReference type="ChEBI" id="CHEBI:55474"/>
        <dbReference type="ChEBI" id="CHEBI:59789"/>
        <dbReference type="ChEBI" id="CHEBI:64479"/>
        <dbReference type="ChEBI" id="CHEBI:138651"/>
        <dbReference type="EC" id="2.3.1.184"/>
    </reaction>
</comment>
<gene>
    <name evidence="7" type="ORF">SAMN04488003_108119</name>
</gene>
<evidence type="ECO:0000256" key="3">
    <source>
        <dbReference type="ARBA" id="ARBA00022691"/>
    </source>
</evidence>
<evidence type="ECO:0000256" key="1">
    <source>
        <dbReference type="ARBA" id="ARBA00022654"/>
    </source>
</evidence>
<dbReference type="STRING" id="245187.SAMN04488003_108119"/>
<name>A0A1H8DGJ9_9RHOB</name>
<dbReference type="PANTHER" id="PTHR39322">
    <property type="entry name" value="ACYL-HOMOSERINE-LACTONE SYNTHASE"/>
    <property type="match status" value="1"/>
</dbReference>
<dbReference type="SUPFAM" id="SSF55729">
    <property type="entry name" value="Acyl-CoA N-acyltransferases (Nat)"/>
    <property type="match status" value="1"/>
</dbReference>
<dbReference type="Proteomes" id="UP000199585">
    <property type="component" value="Unassembled WGS sequence"/>
</dbReference>
<keyword evidence="3 6" id="KW-0949">S-adenosyl-L-methionine</keyword>
<dbReference type="AlphaFoldDB" id="A0A1H8DGJ9"/>
<keyword evidence="8" id="KW-1185">Reference proteome</keyword>
<dbReference type="Gene3D" id="3.40.630.30">
    <property type="match status" value="1"/>
</dbReference>
<dbReference type="PRINTS" id="PR01549">
    <property type="entry name" value="AUTOINDCRSYN"/>
</dbReference>
<dbReference type="OrthoDB" id="6169313at2"/>
<evidence type="ECO:0000256" key="6">
    <source>
        <dbReference type="RuleBase" id="RU361135"/>
    </source>
</evidence>
<comment type="similarity">
    <text evidence="5 6">Belongs to the autoinducer synthase family.</text>
</comment>
<evidence type="ECO:0000313" key="7">
    <source>
        <dbReference type="EMBL" id="SEN05597.1"/>
    </source>
</evidence>